<dbReference type="PROSITE" id="PS51257">
    <property type="entry name" value="PROKAR_LIPOPROTEIN"/>
    <property type="match status" value="1"/>
</dbReference>
<feature type="domain" description="Periplasmic binding protein" evidence="2">
    <location>
        <begin position="85"/>
        <end position="314"/>
    </location>
</feature>
<proteinExistence type="predicted"/>
<reference evidence="3 4" key="1">
    <citation type="submission" date="2020-07" db="EMBL/GenBank/DDBJ databases">
        <title>Sequencing the genomes of 1000 actinobacteria strains.</title>
        <authorList>
            <person name="Klenk H.-P."/>
        </authorList>
    </citation>
    <scope>NUCLEOTIDE SEQUENCE [LARGE SCALE GENOMIC DNA]</scope>
    <source>
        <strain evidence="3 4">DSM 19082</strain>
    </source>
</reference>
<evidence type="ECO:0000256" key="1">
    <source>
        <dbReference type="SAM" id="SignalP"/>
    </source>
</evidence>
<evidence type="ECO:0000259" key="2">
    <source>
        <dbReference type="Pfam" id="PF13407"/>
    </source>
</evidence>
<dbReference type="EMBL" id="JACCBF010000001">
    <property type="protein sequence ID" value="NYD33351.1"/>
    <property type="molecule type" value="Genomic_DNA"/>
</dbReference>
<dbReference type="AlphaFoldDB" id="A0A852RIM2"/>
<feature type="signal peptide" evidence="1">
    <location>
        <begin position="1"/>
        <end position="23"/>
    </location>
</feature>
<keyword evidence="4" id="KW-1185">Reference proteome</keyword>
<keyword evidence="1" id="KW-0732">Signal</keyword>
<dbReference type="Proteomes" id="UP000582231">
    <property type="component" value="Unassembled WGS sequence"/>
</dbReference>
<evidence type="ECO:0000313" key="4">
    <source>
        <dbReference type="Proteomes" id="UP000582231"/>
    </source>
</evidence>
<name>A0A852RIM2_9ACTN</name>
<evidence type="ECO:0000313" key="3">
    <source>
        <dbReference type="EMBL" id="NYD33351.1"/>
    </source>
</evidence>
<dbReference type="Pfam" id="PF13407">
    <property type="entry name" value="Peripla_BP_4"/>
    <property type="match status" value="1"/>
</dbReference>
<comment type="caution">
    <text evidence="3">The sequence shown here is derived from an EMBL/GenBank/DDBJ whole genome shotgun (WGS) entry which is preliminary data.</text>
</comment>
<dbReference type="SUPFAM" id="SSF53822">
    <property type="entry name" value="Periplasmic binding protein-like I"/>
    <property type="match status" value="1"/>
</dbReference>
<dbReference type="Gene3D" id="3.40.50.2300">
    <property type="match status" value="2"/>
</dbReference>
<dbReference type="InterPro" id="IPR025997">
    <property type="entry name" value="SBP_2_dom"/>
</dbReference>
<sequence length="377" mass="39590">MRGLVRGAAGAALALGLALTACSAPDDESGAANAGEAQALGKEMAAQVADLLERPTSIGLDVPVDTVPKGKQLAYLQCSLPACESLGKALEEATDAVGWDLKVIPTGATPEEIKTAWAQAVRLAPDGVIGLGHDRRFFDSELQQLEAKGIPVLRMNMVDPVGGGVTGVLLGRDTYEAAGETIAKYTLSKAGDQLNAVAVTVGEVLPSLEVMAESYKASVEAACAKCSVKILELPSTSLGKDLPTRVAAYLRRNAGVNWVDIGLTDMAVGLPAALRSAGLSPADVQVVGLGAYNVAANQYLADGDFLTAVLTAASDEEMWRAVDYFIRAFNGADTTPSTDRDTWPEWIVTKESQPTASETYPTVADYREQYRALWGLS</sequence>
<dbReference type="RefSeq" id="WP_179729408.1">
    <property type="nucleotide sequence ID" value="NZ_BAABEF010000001.1"/>
</dbReference>
<organism evidence="3 4">
    <name type="scientific">Nocardioides kongjuensis</name>
    <dbReference type="NCBI Taxonomy" id="349522"/>
    <lineage>
        <taxon>Bacteria</taxon>
        <taxon>Bacillati</taxon>
        <taxon>Actinomycetota</taxon>
        <taxon>Actinomycetes</taxon>
        <taxon>Propionibacteriales</taxon>
        <taxon>Nocardioidaceae</taxon>
        <taxon>Nocardioides</taxon>
    </lineage>
</organism>
<accession>A0A852RIM2</accession>
<protein>
    <submittedName>
        <fullName evidence="3">Ribose transport system substrate-binding protein</fullName>
    </submittedName>
</protein>
<feature type="chain" id="PRO_5032512223" evidence="1">
    <location>
        <begin position="24"/>
        <end position="377"/>
    </location>
</feature>
<gene>
    <name evidence="3" type="ORF">BJ958_004897</name>
</gene>
<dbReference type="InterPro" id="IPR028082">
    <property type="entry name" value="Peripla_BP_I"/>
</dbReference>